<dbReference type="PANTHER" id="PTHR33087">
    <property type="entry name" value="OS07G0539200 PROTEIN"/>
    <property type="match status" value="1"/>
</dbReference>
<feature type="region of interest" description="Disordered" evidence="1">
    <location>
        <begin position="596"/>
        <end position="660"/>
    </location>
</feature>
<feature type="region of interest" description="Disordered" evidence="1">
    <location>
        <begin position="34"/>
        <end position="135"/>
    </location>
</feature>
<feature type="region of interest" description="Disordered" evidence="1">
    <location>
        <begin position="995"/>
        <end position="1016"/>
    </location>
</feature>
<dbReference type="Proteomes" id="UP000823388">
    <property type="component" value="Chromosome 7N"/>
</dbReference>
<feature type="compositionally biased region" description="Pro residues" evidence="1">
    <location>
        <begin position="65"/>
        <end position="77"/>
    </location>
</feature>
<reference evidence="3" key="1">
    <citation type="submission" date="2020-05" db="EMBL/GenBank/DDBJ databases">
        <title>WGS assembly of Panicum virgatum.</title>
        <authorList>
            <person name="Lovell J.T."/>
            <person name="Jenkins J."/>
            <person name="Shu S."/>
            <person name="Juenger T.E."/>
            <person name="Schmutz J."/>
        </authorList>
    </citation>
    <scope>NUCLEOTIDE SEQUENCE</scope>
    <source>
        <strain evidence="3">AP13</strain>
    </source>
</reference>
<dbReference type="Gene3D" id="4.10.60.10">
    <property type="entry name" value="Zinc finger, CCHC-type"/>
    <property type="match status" value="1"/>
</dbReference>
<dbReference type="InterPro" id="IPR036875">
    <property type="entry name" value="Znf_CCHC_sf"/>
</dbReference>
<name>A0A8T0Q7S6_PANVG</name>
<dbReference type="AlphaFoldDB" id="A0A8T0Q7S6"/>
<evidence type="ECO:0000256" key="1">
    <source>
        <dbReference type="SAM" id="MobiDB-lite"/>
    </source>
</evidence>
<proteinExistence type="predicted"/>
<feature type="region of interest" description="Disordered" evidence="1">
    <location>
        <begin position="900"/>
        <end position="944"/>
    </location>
</feature>
<accession>A0A8T0Q7S6</accession>
<feature type="region of interest" description="Disordered" evidence="1">
    <location>
        <begin position="551"/>
        <end position="574"/>
    </location>
</feature>
<dbReference type="SMART" id="SM00343">
    <property type="entry name" value="ZnF_C2HC"/>
    <property type="match status" value="2"/>
</dbReference>
<feature type="compositionally biased region" description="Basic and acidic residues" evidence="1">
    <location>
        <begin position="111"/>
        <end position="123"/>
    </location>
</feature>
<dbReference type="InterPro" id="IPR053253">
    <property type="entry name" value="Sex_diff_modulator"/>
</dbReference>
<dbReference type="SUPFAM" id="SSF57756">
    <property type="entry name" value="Retrovirus zinc finger-like domains"/>
    <property type="match status" value="1"/>
</dbReference>
<protein>
    <recommendedName>
        <fullName evidence="2">CCHC-type domain-containing protein</fullName>
    </recommendedName>
</protein>
<dbReference type="InterPro" id="IPR001878">
    <property type="entry name" value="Znf_CCHC"/>
</dbReference>
<keyword evidence="4" id="KW-1185">Reference proteome</keyword>
<organism evidence="3 4">
    <name type="scientific">Panicum virgatum</name>
    <name type="common">Blackwell switchgrass</name>
    <dbReference type="NCBI Taxonomy" id="38727"/>
    <lineage>
        <taxon>Eukaryota</taxon>
        <taxon>Viridiplantae</taxon>
        <taxon>Streptophyta</taxon>
        <taxon>Embryophyta</taxon>
        <taxon>Tracheophyta</taxon>
        <taxon>Spermatophyta</taxon>
        <taxon>Magnoliopsida</taxon>
        <taxon>Liliopsida</taxon>
        <taxon>Poales</taxon>
        <taxon>Poaceae</taxon>
        <taxon>PACMAD clade</taxon>
        <taxon>Panicoideae</taxon>
        <taxon>Panicodae</taxon>
        <taxon>Paniceae</taxon>
        <taxon>Panicinae</taxon>
        <taxon>Panicum</taxon>
        <taxon>Panicum sect. Hiantes</taxon>
    </lineage>
</organism>
<sequence length="1016" mass="111487">MGDEVLQWDPPGGQVGWPPEFIVRAHLHVRSGVSHISTPSRPHNRPGMPVATCRVARPSSRDMSEPPPITHPAPTPSSAPRSPASPVASVVPSEALDFGFSPEPCSQGSSREGEVREESRQEDGTEGAAVRHHPGAASTLRSIVVKPASYRGSYRDVVAGTGHCRRRFGRDGERFMAPNYRSRPRIDDEGFEEVKEKYWWRKERRPVHSRLGARVLGDHRSGFRVPAKERLGPRSHAPESGTSDFLQLLKAKAAGRCFRCLASDHTIAVCRDPPRCLLCSKSGHKARYCRSPATSKWGVERGGVPVKVAEEGARKKMGFPELHPGNPDFRPDHVVACMAHTPALAEEERNLELHALLAVQVDGRVRLSDEQVRRDALRQLRISEWSLRVTKIAASTFLLRFGDPALRTAALGVQGITVGHTCLRFRPWTRHHGAEASKVKYRVRLCLEGVPSHAWQCEVVAPLFSPPSFVERICDKRYTEKEKECLCLWVWTDNPTGFAKAGTLRIEEPITVTEEYFVHLGNMGSPYVRSDQADMLKYEVLIHVDQVQDFSTPPASPHRSVESDISGFPSEEPDEEWPVRYRYGWLLGVRDGEAVEPRRQSVHDRLGSRRRDDSPPGGRGGWHRQQQFPPPSLHDLHQDGRFAPSSSGAAGGGHSGMGRQGYRRCEVAGADEDDLRREISGKGTQGGDDMHKTDSTVHPMKKVLVVDPCCSGSSFLSDDSGFHGADVDPMLEEAELLHAIGRPLNFKVAEVLGNTVSFDQEVTGSLPQVILMETGLETQKNSANDDQSFTQQKLATGGGPVHDLTLQEGPVTQTSVELKFDGVGLEKGEIGPNESDRTLTQEELRAFGPEPLSGPHLLEQALEDATCEMLRVDPKTIVTEQVTKTLARFAVPVKKSVLQTPPLKTKPASVKKPANRPPLEEKQVASEVKSERRSSRLANKPSSGLSVEEQATALLIKKCGITVSSKSPSVAEQNKFHTTFVGPMEDSVVGGMREAFGLPEGGAEDSLSPLLIDAGA</sequence>
<dbReference type="PANTHER" id="PTHR33087:SF31">
    <property type="entry name" value="OS06G0482850 PROTEIN"/>
    <property type="match status" value="1"/>
</dbReference>
<feature type="domain" description="CCHC-type" evidence="2">
    <location>
        <begin position="256"/>
        <end position="272"/>
    </location>
</feature>
<evidence type="ECO:0000313" key="3">
    <source>
        <dbReference type="EMBL" id="KAG2568809.1"/>
    </source>
</evidence>
<feature type="compositionally biased region" description="Basic and acidic residues" evidence="1">
    <location>
        <begin position="596"/>
        <end position="614"/>
    </location>
</feature>
<dbReference type="GO" id="GO:0003676">
    <property type="term" value="F:nucleic acid binding"/>
    <property type="evidence" value="ECO:0007669"/>
    <property type="project" value="InterPro"/>
</dbReference>
<feature type="domain" description="CCHC-type" evidence="2">
    <location>
        <begin position="275"/>
        <end position="291"/>
    </location>
</feature>
<comment type="caution">
    <text evidence="3">The sequence shown here is derived from an EMBL/GenBank/DDBJ whole genome shotgun (WGS) entry which is preliminary data.</text>
</comment>
<feature type="compositionally biased region" description="Gly residues" evidence="1">
    <location>
        <begin position="649"/>
        <end position="659"/>
    </location>
</feature>
<feature type="compositionally biased region" description="Low complexity" evidence="1">
    <location>
        <begin position="78"/>
        <end position="95"/>
    </location>
</feature>
<gene>
    <name evidence="3" type="ORF">PVAP13_7NG400050</name>
</gene>
<evidence type="ECO:0000259" key="2">
    <source>
        <dbReference type="SMART" id="SM00343"/>
    </source>
</evidence>
<feature type="compositionally biased region" description="Basic and acidic residues" evidence="1">
    <location>
        <begin position="918"/>
        <end position="934"/>
    </location>
</feature>
<evidence type="ECO:0000313" key="4">
    <source>
        <dbReference type="Proteomes" id="UP000823388"/>
    </source>
</evidence>
<dbReference type="EMBL" id="CM029050">
    <property type="protein sequence ID" value="KAG2568809.1"/>
    <property type="molecule type" value="Genomic_DNA"/>
</dbReference>
<dbReference type="GO" id="GO:0008270">
    <property type="term" value="F:zinc ion binding"/>
    <property type="evidence" value="ECO:0007669"/>
    <property type="project" value="InterPro"/>
</dbReference>